<feature type="transmembrane region" description="Helical" evidence="1">
    <location>
        <begin position="187"/>
        <end position="207"/>
    </location>
</feature>
<feature type="transmembrane region" description="Helical" evidence="1">
    <location>
        <begin position="33"/>
        <end position="51"/>
    </location>
</feature>
<sequence>MILLGTIVNGAAIIIGTLIGSICTRIPENMKTTVIHGLSLVVVVIGLQMAMKSEQFLIVIGSLILGGILGEYWQLEERLNALGRWIEVKTGAAASKGSIAQAFVTATLVFVVGALAIVGALDSGLRGDHAVLYTKSMIDGFMSVMFTATLGIGVAFSAIPVVVYQGLIVLFASQIDRFVPQVIMDQFIVEMTSTGGILILAIGLNLLGLTKIRVANFLPSLFVTAAIVTAVFYWNQWSLI</sequence>
<organism evidence="2 3">
    <name type="scientific">Exobacillus caeni</name>
    <dbReference type="NCBI Taxonomy" id="2574798"/>
    <lineage>
        <taxon>Bacteria</taxon>
        <taxon>Bacillati</taxon>
        <taxon>Bacillota</taxon>
        <taxon>Bacilli</taxon>
        <taxon>Bacillales</taxon>
        <taxon>Guptibacillaceae</taxon>
        <taxon>Exobacillus</taxon>
    </lineage>
</organism>
<feature type="transmembrane region" description="Helical" evidence="1">
    <location>
        <begin position="214"/>
        <end position="234"/>
    </location>
</feature>
<dbReference type="RefSeq" id="WP_138129417.1">
    <property type="nucleotide sequence ID" value="NZ_SWLG01000028.1"/>
</dbReference>
<comment type="caution">
    <text evidence="2">The sequence shown here is derived from an EMBL/GenBank/DDBJ whole genome shotgun (WGS) entry which is preliminary data.</text>
</comment>
<evidence type="ECO:0000313" key="2">
    <source>
        <dbReference type="EMBL" id="TLS35141.1"/>
    </source>
</evidence>
<proteinExistence type="predicted"/>
<evidence type="ECO:0000256" key="1">
    <source>
        <dbReference type="SAM" id="Phobius"/>
    </source>
</evidence>
<keyword evidence="1" id="KW-0812">Transmembrane</keyword>
<dbReference type="OrthoDB" id="9797976at2"/>
<dbReference type="Pfam" id="PF04474">
    <property type="entry name" value="DUF554"/>
    <property type="match status" value="1"/>
</dbReference>
<reference evidence="2 3" key="1">
    <citation type="submission" date="2019-04" db="EMBL/GenBank/DDBJ databases">
        <title>Bacillus caeni sp. nov., a bacterium isolated from mangrove sediment.</title>
        <authorList>
            <person name="Huang H."/>
            <person name="Mo K."/>
            <person name="Hu Y."/>
        </authorList>
    </citation>
    <scope>NUCLEOTIDE SEQUENCE [LARGE SCALE GENOMIC DNA]</scope>
    <source>
        <strain evidence="2 3">HB172195</strain>
    </source>
</reference>
<dbReference type="AlphaFoldDB" id="A0A5R9EWF2"/>
<gene>
    <name evidence="2" type="ORF">FCL54_22055</name>
</gene>
<accession>A0A5R9EWF2</accession>
<keyword evidence="1" id="KW-0472">Membrane</keyword>
<keyword evidence="3" id="KW-1185">Reference proteome</keyword>
<evidence type="ECO:0000313" key="3">
    <source>
        <dbReference type="Proteomes" id="UP000308230"/>
    </source>
</evidence>
<feature type="transmembrane region" description="Helical" evidence="1">
    <location>
        <begin position="7"/>
        <end position="27"/>
    </location>
</feature>
<dbReference type="PANTHER" id="PTHR36111">
    <property type="entry name" value="INNER MEMBRANE PROTEIN-RELATED"/>
    <property type="match status" value="1"/>
</dbReference>
<dbReference type="Proteomes" id="UP000308230">
    <property type="component" value="Unassembled WGS sequence"/>
</dbReference>
<keyword evidence="1" id="KW-1133">Transmembrane helix</keyword>
<feature type="transmembrane region" description="Helical" evidence="1">
    <location>
        <begin position="141"/>
        <end position="167"/>
    </location>
</feature>
<name>A0A5R9EWF2_9BACL</name>
<dbReference type="InterPro" id="IPR007563">
    <property type="entry name" value="DUF554"/>
</dbReference>
<dbReference type="PANTHER" id="PTHR36111:SF2">
    <property type="entry name" value="INNER MEMBRANE PROTEIN"/>
    <property type="match status" value="1"/>
</dbReference>
<feature type="transmembrane region" description="Helical" evidence="1">
    <location>
        <begin position="56"/>
        <end position="75"/>
    </location>
</feature>
<protein>
    <submittedName>
        <fullName evidence="2">DUF554 domain-containing protein</fullName>
    </submittedName>
</protein>
<dbReference type="EMBL" id="SWLG01000028">
    <property type="protein sequence ID" value="TLS35141.1"/>
    <property type="molecule type" value="Genomic_DNA"/>
</dbReference>
<feature type="transmembrane region" description="Helical" evidence="1">
    <location>
        <begin position="99"/>
        <end position="121"/>
    </location>
</feature>